<name>A0A0T9RDF2_9GAMM</name>
<dbReference type="Proteomes" id="UP000044625">
    <property type="component" value="Unassembled WGS sequence"/>
</dbReference>
<gene>
    <name evidence="1" type="ORF">ERS008529_04333</name>
    <name evidence="2" type="ORF">ERS137968_04175</name>
</gene>
<reference evidence="1" key="1">
    <citation type="submission" date="2015-03" db="EMBL/GenBank/DDBJ databases">
        <authorList>
            <person name="Murphy D."/>
        </authorList>
    </citation>
    <scope>NUCLEOTIDE SEQUENCE [LARGE SCALE GENOMIC DNA]</scope>
    <source>
        <strain evidence="1">A125KOH2</strain>
    </source>
</reference>
<evidence type="ECO:0000313" key="4">
    <source>
        <dbReference type="Proteomes" id="UP000045840"/>
    </source>
</evidence>
<dbReference type="EMBL" id="CWJL01000031">
    <property type="protein sequence ID" value="CRY69036.1"/>
    <property type="molecule type" value="Genomic_DNA"/>
</dbReference>
<sequence>MPEVRYTLALCFYVYFHWVVAPVAAGQSVLLSCDFCHASARAKLS</sequence>
<evidence type="ECO:0000313" key="1">
    <source>
        <dbReference type="EMBL" id="CNI54897.1"/>
    </source>
</evidence>
<organism evidence="1 4">
    <name type="scientific">Yersinia pekkanenii</name>
    <dbReference type="NCBI Taxonomy" id="1288385"/>
    <lineage>
        <taxon>Bacteria</taxon>
        <taxon>Pseudomonadati</taxon>
        <taxon>Pseudomonadota</taxon>
        <taxon>Gammaproteobacteria</taxon>
        <taxon>Enterobacterales</taxon>
        <taxon>Yersiniaceae</taxon>
        <taxon>Yersinia</taxon>
    </lineage>
</organism>
<accession>A0A0T9RDF2</accession>
<reference evidence="4" key="3">
    <citation type="submission" date="2015-03" db="EMBL/GenBank/DDBJ databases">
        <authorList>
            <consortium name="Pathogen Informatics"/>
        </authorList>
    </citation>
    <scope>NUCLEOTIDE SEQUENCE [LARGE SCALE GENOMIC DNA]</scope>
    <source>
        <strain evidence="4">A125KOH2</strain>
    </source>
</reference>
<dbReference type="Proteomes" id="UP000045840">
    <property type="component" value="Unassembled WGS sequence"/>
</dbReference>
<dbReference type="AlphaFoldDB" id="A0A0T9RDF2"/>
<reference evidence="2 3" key="2">
    <citation type="submission" date="2015-03" db="EMBL/GenBank/DDBJ databases">
        <authorList>
            <consortium name="Pathogen Informatics"/>
            <person name="Murphy D."/>
        </authorList>
    </citation>
    <scope>NUCLEOTIDE SEQUENCE [LARGE SCALE GENOMIC DNA]</scope>
    <source>
        <strain evidence="3">type strain: CIP110230</strain>
        <strain evidence="2">Type strain: CIP110230</strain>
    </source>
</reference>
<protein>
    <submittedName>
        <fullName evidence="1">Uncharacterized protein</fullName>
    </submittedName>
</protein>
<dbReference type="EMBL" id="CQAZ01000064">
    <property type="protein sequence ID" value="CNI54897.1"/>
    <property type="molecule type" value="Genomic_DNA"/>
</dbReference>
<proteinExistence type="predicted"/>
<evidence type="ECO:0000313" key="3">
    <source>
        <dbReference type="Proteomes" id="UP000044625"/>
    </source>
</evidence>
<dbReference type="PROSITE" id="PS51257">
    <property type="entry name" value="PROKAR_LIPOPROTEIN"/>
    <property type="match status" value="1"/>
</dbReference>
<keyword evidence="3" id="KW-1185">Reference proteome</keyword>
<evidence type="ECO:0000313" key="2">
    <source>
        <dbReference type="EMBL" id="CRY69036.1"/>
    </source>
</evidence>